<accession>A0A238JBX2</accession>
<dbReference type="Pfam" id="PF12680">
    <property type="entry name" value="SnoaL_2"/>
    <property type="match status" value="1"/>
</dbReference>
<dbReference type="InterPro" id="IPR037401">
    <property type="entry name" value="SnoaL-like"/>
</dbReference>
<proteinExistence type="predicted"/>
<dbReference type="Proteomes" id="UP000225972">
    <property type="component" value="Unassembled WGS sequence"/>
</dbReference>
<dbReference type="Gene3D" id="3.10.450.50">
    <property type="match status" value="1"/>
</dbReference>
<evidence type="ECO:0000313" key="3">
    <source>
        <dbReference type="Proteomes" id="UP000225972"/>
    </source>
</evidence>
<name>A0A238JBX2_9RHOB</name>
<dbReference type="OrthoDB" id="333383at2"/>
<dbReference type="InterPro" id="IPR032710">
    <property type="entry name" value="NTF2-like_dom_sf"/>
</dbReference>
<reference evidence="3" key="1">
    <citation type="submission" date="2017-05" db="EMBL/GenBank/DDBJ databases">
        <authorList>
            <person name="Rodrigo-Torres L."/>
            <person name="Arahal R. D."/>
            <person name="Lucena T."/>
        </authorList>
    </citation>
    <scope>NUCLEOTIDE SEQUENCE [LARGE SCALE GENOMIC DNA]</scope>
    <source>
        <strain evidence="3">CECT 8649</strain>
    </source>
</reference>
<organism evidence="2 3">
    <name type="scientific">Pelagimonas phthalicica</name>
    <dbReference type="NCBI Taxonomy" id="1037362"/>
    <lineage>
        <taxon>Bacteria</taxon>
        <taxon>Pseudomonadati</taxon>
        <taxon>Pseudomonadota</taxon>
        <taxon>Alphaproteobacteria</taxon>
        <taxon>Rhodobacterales</taxon>
        <taxon>Roseobacteraceae</taxon>
        <taxon>Pelagimonas</taxon>
    </lineage>
</organism>
<dbReference type="AlphaFoldDB" id="A0A238JBX2"/>
<evidence type="ECO:0000313" key="2">
    <source>
        <dbReference type="EMBL" id="SMX28190.1"/>
    </source>
</evidence>
<sequence>MIPDYQDFAREWEAAWNSHDLDRILSHYSDDVVFRSRKALVFVGDGETRGKAALRVYWEAALKAQPDLKFEVQHVFGGHKMVVIVFCNHRGQLAAETLQFRDDGLVHLASGSQEDYLDPSQYKLQVDLWVKPGMERAFEAYERKAMVNMANYGGILVGQSRPEVGPTERHVLGFPSKAAFESYKQGPEARAVRAERDACIERTEIVELSE</sequence>
<dbReference type="SUPFAM" id="SSF54427">
    <property type="entry name" value="NTF2-like"/>
    <property type="match status" value="1"/>
</dbReference>
<protein>
    <submittedName>
        <fullName evidence="2">SnoaL-like domain protein</fullName>
    </submittedName>
</protein>
<keyword evidence="3" id="KW-1185">Reference proteome</keyword>
<feature type="domain" description="SnoaL-like" evidence="1">
    <location>
        <begin position="10"/>
        <end position="86"/>
    </location>
</feature>
<dbReference type="EMBL" id="FXXP01000002">
    <property type="protein sequence ID" value="SMX28190.1"/>
    <property type="molecule type" value="Genomic_DNA"/>
</dbReference>
<evidence type="ECO:0000259" key="1">
    <source>
        <dbReference type="Pfam" id="PF12680"/>
    </source>
</evidence>
<gene>
    <name evidence="2" type="ORF">TRP8649_02305</name>
</gene>
<dbReference type="RefSeq" id="WP_099245353.1">
    <property type="nucleotide sequence ID" value="NZ_FXXP01000002.1"/>
</dbReference>